<evidence type="ECO:0000313" key="9">
    <source>
        <dbReference type="Proteomes" id="UP000578449"/>
    </source>
</evidence>
<evidence type="ECO:0000313" key="8">
    <source>
        <dbReference type="EMBL" id="MBB5139194.1"/>
    </source>
</evidence>
<proteinExistence type="inferred from homology"/>
<evidence type="ECO:0000256" key="5">
    <source>
        <dbReference type="ARBA" id="ARBA00023004"/>
    </source>
</evidence>
<keyword evidence="4 7" id="KW-0560">Oxidoreductase</keyword>
<dbReference type="Pfam" id="PF00067">
    <property type="entry name" value="p450"/>
    <property type="match status" value="1"/>
</dbReference>
<name>A0A840PCP4_9ACTN</name>
<evidence type="ECO:0000256" key="6">
    <source>
        <dbReference type="ARBA" id="ARBA00023033"/>
    </source>
</evidence>
<dbReference type="RefSeq" id="WP_185056039.1">
    <property type="nucleotide sequence ID" value="NZ_BAABIX010000026.1"/>
</dbReference>
<protein>
    <recommendedName>
        <fullName evidence="10">Cytochrome P450</fullName>
    </recommendedName>
</protein>
<keyword evidence="2 7" id="KW-0349">Heme</keyword>
<organism evidence="8 9">
    <name type="scientific">Thermocatellispora tengchongensis</name>
    <dbReference type="NCBI Taxonomy" id="1073253"/>
    <lineage>
        <taxon>Bacteria</taxon>
        <taxon>Bacillati</taxon>
        <taxon>Actinomycetota</taxon>
        <taxon>Actinomycetes</taxon>
        <taxon>Streptosporangiales</taxon>
        <taxon>Streptosporangiaceae</taxon>
        <taxon>Thermocatellispora</taxon>
    </lineage>
</organism>
<dbReference type="Gene3D" id="1.10.630.10">
    <property type="entry name" value="Cytochrome P450"/>
    <property type="match status" value="1"/>
</dbReference>
<evidence type="ECO:0000256" key="2">
    <source>
        <dbReference type="ARBA" id="ARBA00022617"/>
    </source>
</evidence>
<dbReference type="InterPro" id="IPR001128">
    <property type="entry name" value="Cyt_P450"/>
</dbReference>
<dbReference type="PROSITE" id="PS00086">
    <property type="entry name" value="CYTOCHROME_P450"/>
    <property type="match status" value="1"/>
</dbReference>
<comment type="caution">
    <text evidence="8">The sequence shown here is derived from an EMBL/GenBank/DDBJ whole genome shotgun (WGS) entry which is preliminary data.</text>
</comment>
<dbReference type="PANTHER" id="PTHR46696">
    <property type="entry name" value="P450, PUTATIVE (EUROFUNG)-RELATED"/>
    <property type="match status" value="1"/>
</dbReference>
<keyword evidence="9" id="KW-1185">Reference proteome</keyword>
<dbReference type="SUPFAM" id="SSF48264">
    <property type="entry name" value="Cytochrome P450"/>
    <property type="match status" value="1"/>
</dbReference>
<dbReference type="GO" id="GO:0004497">
    <property type="term" value="F:monooxygenase activity"/>
    <property type="evidence" value="ECO:0007669"/>
    <property type="project" value="UniProtKB-KW"/>
</dbReference>
<reference evidence="8 9" key="1">
    <citation type="submission" date="2020-08" db="EMBL/GenBank/DDBJ databases">
        <title>Genomic Encyclopedia of Type Strains, Phase IV (KMG-IV): sequencing the most valuable type-strain genomes for metagenomic binning, comparative biology and taxonomic classification.</title>
        <authorList>
            <person name="Goeker M."/>
        </authorList>
    </citation>
    <scope>NUCLEOTIDE SEQUENCE [LARGE SCALE GENOMIC DNA]</scope>
    <source>
        <strain evidence="8 9">DSM 45615</strain>
    </source>
</reference>
<keyword evidence="5 7" id="KW-0408">Iron</keyword>
<dbReference type="CDD" id="cd20625">
    <property type="entry name" value="CYP164-like"/>
    <property type="match status" value="1"/>
</dbReference>
<comment type="similarity">
    <text evidence="1 7">Belongs to the cytochrome P450 family.</text>
</comment>
<evidence type="ECO:0000256" key="4">
    <source>
        <dbReference type="ARBA" id="ARBA00023002"/>
    </source>
</evidence>
<dbReference type="EMBL" id="JACHGN010000028">
    <property type="protein sequence ID" value="MBB5139194.1"/>
    <property type="molecule type" value="Genomic_DNA"/>
</dbReference>
<dbReference type="InterPro" id="IPR017972">
    <property type="entry name" value="Cyt_P450_CS"/>
</dbReference>
<dbReference type="GO" id="GO:0016705">
    <property type="term" value="F:oxidoreductase activity, acting on paired donors, with incorporation or reduction of molecular oxygen"/>
    <property type="evidence" value="ECO:0007669"/>
    <property type="project" value="InterPro"/>
</dbReference>
<keyword evidence="3 7" id="KW-0479">Metal-binding</keyword>
<dbReference type="Proteomes" id="UP000578449">
    <property type="component" value="Unassembled WGS sequence"/>
</dbReference>
<dbReference type="PRINTS" id="PR00359">
    <property type="entry name" value="BP450"/>
</dbReference>
<dbReference type="AlphaFoldDB" id="A0A840PCP4"/>
<evidence type="ECO:0008006" key="10">
    <source>
        <dbReference type="Google" id="ProtNLM"/>
    </source>
</evidence>
<evidence type="ECO:0000256" key="3">
    <source>
        <dbReference type="ARBA" id="ARBA00022723"/>
    </source>
</evidence>
<gene>
    <name evidence="8" type="ORF">HNP84_008957</name>
</gene>
<dbReference type="FunFam" id="1.10.630.10:FF:000018">
    <property type="entry name" value="Cytochrome P450 monooxygenase"/>
    <property type="match status" value="1"/>
</dbReference>
<dbReference type="GO" id="GO:0020037">
    <property type="term" value="F:heme binding"/>
    <property type="evidence" value="ECO:0007669"/>
    <property type="project" value="InterPro"/>
</dbReference>
<dbReference type="GO" id="GO:0005506">
    <property type="term" value="F:iron ion binding"/>
    <property type="evidence" value="ECO:0007669"/>
    <property type="project" value="InterPro"/>
</dbReference>
<evidence type="ECO:0000256" key="7">
    <source>
        <dbReference type="RuleBase" id="RU000461"/>
    </source>
</evidence>
<dbReference type="InterPro" id="IPR036396">
    <property type="entry name" value="Cyt_P450_sf"/>
</dbReference>
<dbReference type="PANTHER" id="PTHR46696:SF1">
    <property type="entry name" value="CYTOCHROME P450 YJIB-RELATED"/>
    <property type="match status" value="1"/>
</dbReference>
<evidence type="ECO:0000256" key="1">
    <source>
        <dbReference type="ARBA" id="ARBA00010617"/>
    </source>
</evidence>
<keyword evidence="6 7" id="KW-0503">Monooxygenase</keyword>
<dbReference type="InterPro" id="IPR002397">
    <property type="entry name" value="Cyt_P450_B"/>
</dbReference>
<accession>A0A840PCP4</accession>
<sequence length="415" mass="45831">MNAHHPAPAGEITPVQQAVIDSVDPAWRHDPYRSYEVLREAGPFVPGPIGHLVTRHTEAEAIMQDPRWSHAEESELLHPDSDVELPGSFLWMEPPDHTRLRGLVSKAFTARTIEGTRGRAERLVSDLFDKILAQGEVDLLSELAYPLPLTMVCELLGVPAEAHDAVRRMSGGIARGLDPDLLLSREELDARTRSVHEFIQFFGDLVELRRRDPRPDLITALVRAEASGVRLTTTELLGTLLILVVAGHETTVNLIGNGVLALVRNPDQFALLKQNPDLAAPAVDEILRYDAPVHLTTRTARAPMTIAGHDFAPGDPVVVLLASANRDPGAFPDAHRLDLTRYARGHRARRHLSFGLGLHYCLGAPLARLEMEVTLRAIAERVSAITLLEDPPPYRPNLVVRGMSRLHVHVRPSTR</sequence>